<evidence type="ECO:0000313" key="2">
    <source>
        <dbReference type="Proteomes" id="UP000008710"/>
    </source>
</evidence>
<protein>
    <submittedName>
        <fullName evidence="1">Uncharacterized protein</fullName>
    </submittedName>
</protein>
<proteinExistence type="predicted"/>
<geneLocation type="plasmid" evidence="1 2">
    <name>pRHL3</name>
</geneLocation>
<keyword evidence="1" id="KW-0614">Plasmid</keyword>
<dbReference type="HOGENOM" id="CLU_1011493_0_0_11"/>
<dbReference type="AlphaFoldDB" id="Q0RVA0"/>
<reference evidence="2" key="1">
    <citation type="journal article" date="2006" name="Proc. Natl. Acad. Sci. U.S.A.">
        <title>The complete genome of Rhodococcus sp. RHA1 provides insights into a catabolic powerhouse.</title>
        <authorList>
            <person name="McLeod M.P."/>
            <person name="Warren R.L."/>
            <person name="Hsiao W.W.L."/>
            <person name="Araki N."/>
            <person name="Myhre M."/>
            <person name="Fernandes C."/>
            <person name="Miyazawa D."/>
            <person name="Wong W."/>
            <person name="Lillquist A.L."/>
            <person name="Wang D."/>
            <person name="Dosanjh M."/>
            <person name="Hara H."/>
            <person name="Petrescu A."/>
            <person name="Morin R.D."/>
            <person name="Yang G."/>
            <person name="Stott J.M."/>
            <person name="Schein J.E."/>
            <person name="Shin H."/>
            <person name="Smailus D."/>
            <person name="Siddiqui A.S."/>
            <person name="Marra M.A."/>
            <person name="Jones S.J.M."/>
            <person name="Holt R."/>
            <person name="Brinkman F.S.L."/>
            <person name="Miyauchi K."/>
            <person name="Fukuda M."/>
            <person name="Davies J.E."/>
            <person name="Mohn W.W."/>
            <person name="Eltis L.D."/>
        </authorList>
    </citation>
    <scope>NUCLEOTIDE SEQUENCE [LARGE SCALE GENOMIC DNA]</scope>
    <source>
        <strain evidence="2">RHA1</strain>
    </source>
</reference>
<dbReference type="Proteomes" id="UP000008710">
    <property type="component" value="Plasmid pRHL3"/>
</dbReference>
<gene>
    <name evidence="1" type="ordered locus">RHA1_ro11139</name>
</gene>
<evidence type="ECO:0000313" key="1">
    <source>
        <dbReference type="EMBL" id="ABH00786.1"/>
    </source>
</evidence>
<dbReference type="OrthoDB" id="10019933at2"/>
<dbReference type="EMBL" id="CP000434">
    <property type="protein sequence ID" value="ABH00786.1"/>
    <property type="molecule type" value="Genomic_DNA"/>
</dbReference>
<sequence length="275" mass="29930">MDQWSAAGYEQSSFGYPTADQADVSGVAFEQQFQNGKLYSPKPATEKYADYQLQSTGADQCPLPQASRVGPWVCGALGPSAPLEAPAPPQALSDPGTWCSGTGLGGCWTVHNDLKASYEVDLFYGRGPEHLGTGTALIVWQLAGPYTDILEARITSPDAPIGRVTFSGALYNGAAGVVGSQIHRTQPQFENGPFMTNRPINLTNKSALTLSDFKNDDHNYALQVSVEFSEYPTGYFYFYARSPVSHYDDSVPDNVYRFISADNLPADREDAGWNW</sequence>
<organism evidence="1 2">
    <name type="scientific">Rhodococcus jostii (strain RHA1)</name>
    <dbReference type="NCBI Taxonomy" id="101510"/>
    <lineage>
        <taxon>Bacteria</taxon>
        <taxon>Bacillati</taxon>
        <taxon>Actinomycetota</taxon>
        <taxon>Actinomycetes</taxon>
        <taxon>Mycobacteriales</taxon>
        <taxon>Nocardiaceae</taxon>
        <taxon>Rhodococcus</taxon>
    </lineage>
</organism>
<accession>Q0RVA0</accession>
<name>Q0RVA0_RHOJR</name>
<dbReference type="eggNOG" id="COG5479">
    <property type="taxonomic scope" value="Bacteria"/>
</dbReference>
<dbReference type="KEGG" id="rha:RHA1_ro11139"/>
<dbReference type="RefSeq" id="WP_011600413.1">
    <property type="nucleotide sequence ID" value="NC_008271.1"/>
</dbReference>